<reference evidence="1 2" key="1">
    <citation type="journal article" date="2015" name="Genome Biol.">
        <title>Comparative genomics of Steinernema reveals deeply conserved gene regulatory networks.</title>
        <authorList>
            <person name="Dillman A.R."/>
            <person name="Macchietto M."/>
            <person name="Porter C.F."/>
            <person name="Rogers A."/>
            <person name="Williams B."/>
            <person name="Antoshechkin I."/>
            <person name="Lee M.M."/>
            <person name="Goodwin Z."/>
            <person name="Lu X."/>
            <person name="Lewis E.E."/>
            <person name="Goodrich-Blair H."/>
            <person name="Stock S.P."/>
            <person name="Adams B.J."/>
            <person name="Sternberg P.W."/>
            <person name="Mortazavi A."/>
        </authorList>
    </citation>
    <scope>NUCLEOTIDE SEQUENCE [LARGE SCALE GENOMIC DNA]</scope>
    <source>
        <strain evidence="1 2">ALL</strain>
    </source>
</reference>
<evidence type="ECO:0000313" key="1">
    <source>
        <dbReference type="EMBL" id="TMS33484.1"/>
    </source>
</evidence>
<dbReference type="EMBL" id="AZBU02000001">
    <property type="protein sequence ID" value="TMS33484.1"/>
    <property type="molecule type" value="Genomic_DNA"/>
</dbReference>
<proteinExistence type="predicted"/>
<evidence type="ECO:0000313" key="2">
    <source>
        <dbReference type="Proteomes" id="UP000298663"/>
    </source>
</evidence>
<reference evidence="1 2" key="2">
    <citation type="journal article" date="2019" name="G3 (Bethesda)">
        <title>Hybrid Assembly of the Genome of the Entomopathogenic Nematode Steinernema carpocapsae Identifies the X-Chromosome.</title>
        <authorList>
            <person name="Serra L."/>
            <person name="Macchietto M."/>
            <person name="Macias-Munoz A."/>
            <person name="McGill C.J."/>
            <person name="Rodriguez I.M."/>
            <person name="Rodriguez B."/>
            <person name="Murad R."/>
            <person name="Mortazavi A."/>
        </authorList>
    </citation>
    <scope>NUCLEOTIDE SEQUENCE [LARGE SCALE GENOMIC DNA]</scope>
    <source>
        <strain evidence="1 2">ALL</strain>
    </source>
</reference>
<organism evidence="1 2">
    <name type="scientific">Steinernema carpocapsae</name>
    <name type="common">Entomopathogenic nematode</name>
    <dbReference type="NCBI Taxonomy" id="34508"/>
    <lineage>
        <taxon>Eukaryota</taxon>
        <taxon>Metazoa</taxon>
        <taxon>Ecdysozoa</taxon>
        <taxon>Nematoda</taxon>
        <taxon>Chromadorea</taxon>
        <taxon>Rhabditida</taxon>
        <taxon>Tylenchina</taxon>
        <taxon>Panagrolaimomorpha</taxon>
        <taxon>Strongyloidoidea</taxon>
        <taxon>Steinernematidae</taxon>
        <taxon>Steinernema</taxon>
    </lineage>
</organism>
<accession>A0A4U8UKM3</accession>
<keyword evidence="2" id="KW-1185">Reference proteome</keyword>
<dbReference type="Proteomes" id="UP000298663">
    <property type="component" value="Unassembled WGS sequence"/>
</dbReference>
<name>A0A4U8UKM3_STECR</name>
<comment type="caution">
    <text evidence="1">The sequence shown here is derived from an EMBL/GenBank/DDBJ whole genome shotgun (WGS) entry which is preliminary data.</text>
</comment>
<sequence length="102" mass="12018">MIDIVVYLLLLEGNSKLFSLKPIDFHSVQGNCPFRCTNRQTEERLIETEKNFKERTLNKLKTLPFFESKISMNLTEFNCSSTTDLETTVTYEFLLMMIRLVR</sequence>
<protein>
    <submittedName>
        <fullName evidence="1">Uncharacterized protein</fullName>
    </submittedName>
</protein>
<gene>
    <name evidence="1" type="ORF">L596_001218</name>
</gene>
<dbReference type="AlphaFoldDB" id="A0A4U8UKM3"/>